<dbReference type="Gene3D" id="1.10.150.690">
    <property type="entry name" value="DUF2063"/>
    <property type="match status" value="1"/>
</dbReference>
<evidence type="ECO:0000313" key="3">
    <source>
        <dbReference type="EMBL" id="QFU75481.1"/>
    </source>
</evidence>
<organism evidence="3 4">
    <name type="scientific">Halioglobus maricola</name>
    <dbReference type="NCBI Taxonomy" id="2601894"/>
    <lineage>
        <taxon>Bacteria</taxon>
        <taxon>Pseudomonadati</taxon>
        <taxon>Pseudomonadota</taxon>
        <taxon>Gammaproteobacteria</taxon>
        <taxon>Cellvibrionales</taxon>
        <taxon>Halieaceae</taxon>
        <taxon>Halioglobus</taxon>
    </lineage>
</organism>
<sequence length="251" mass="28363">MTTSTLRQSQLRMASYLRDPENAPAPEQVEERRLKVYRDLIFNNVEGFISGGFPVLHSLYSEQDWEGLVRGFLDGHRCSSPYFLEISQEFIQYLMNEHTARPCDPPFVAELAHYEWAELALDVAEEELPPRVEVGDLGSAMLMLSPLAWVLAYQYPVHQIGPGFQPEAAAEPSYLVVYRSREDEVKFIELNAATARLLELIRDNEREPASAVIGQLAGELGMPLENLRQFALDQLQQFVHSDVILVAAGDI</sequence>
<name>A0A5P9NI57_9GAMM</name>
<evidence type="ECO:0000259" key="1">
    <source>
        <dbReference type="Pfam" id="PF09836"/>
    </source>
</evidence>
<dbReference type="InterPro" id="IPR054098">
    <property type="entry name" value="NGO1945-like_C"/>
</dbReference>
<gene>
    <name evidence="3" type="ORF">EY643_07330</name>
</gene>
<dbReference type="OrthoDB" id="4146344at2"/>
<dbReference type="RefSeq" id="WP_152661588.1">
    <property type="nucleotide sequence ID" value="NZ_CP036422.1"/>
</dbReference>
<evidence type="ECO:0000313" key="4">
    <source>
        <dbReference type="Proteomes" id="UP000326287"/>
    </source>
</evidence>
<dbReference type="Gene3D" id="3.90.930.50">
    <property type="match status" value="1"/>
</dbReference>
<proteinExistence type="predicted"/>
<dbReference type="KEGG" id="halc:EY643_07330"/>
<dbReference type="Pfam" id="PF22106">
    <property type="entry name" value="NGO1945_C"/>
    <property type="match status" value="1"/>
</dbReference>
<dbReference type="Pfam" id="PF09836">
    <property type="entry name" value="DUF2063"/>
    <property type="match status" value="1"/>
</dbReference>
<evidence type="ECO:0000259" key="2">
    <source>
        <dbReference type="Pfam" id="PF22106"/>
    </source>
</evidence>
<dbReference type="InterPro" id="IPR018640">
    <property type="entry name" value="DUF2063"/>
</dbReference>
<keyword evidence="4" id="KW-1185">Reference proteome</keyword>
<dbReference type="InterPro" id="IPR044922">
    <property type="entry name" value="DUF2063_N_sf"/>
</dbReference>
<feature type="domain" description="NGO1945-like C-terminal" evidence="2">
    <location>
        <begin position="145"/>
        <end position="238"/>
    </location>
</feature>
<feature type="domain" description="Putative DNA-binding" evidence="1">
    <location>
        <begin position="9"/>
        <end position="94"/>
    </location>
</feature>
<accession>A0A5P9NI57</accession>
<dbReference type="Proteomes" id="UP000326287">
    <property type="component" value="Chromosome"/>
</dbReference>
<protein>
    <submittedName>
        <fullName evidence="3">DUF2063 domain-containing protein</fullName>
    </submittedName>
</protein>
<reference evidence="3 4" key="1">
    <citation type="submission" date="2019-02" db="EMBL/GenBank/DDBJ databases">
        <authorList>
            <person name="Li S.-H."/>
        </authorList>
    </citation>
    <scope>NUCLEOTIDE SEQUENCE [LARGE SCALE GENOMIC DNA]</scope>
    <source>
        <strain evidence="3 4">IMCC14385</strain>
    </source>
</reference>
<dbReference type="EMBL" id="CP036422">
    <property type="protein sequence ID" value="QFU75481.1"/>
    <property type="molecule type" value="Genomic_DNA"/>
</dbReference>
<dbReference type="AlphaFoldDB" id="A0A5P9NI57"/>